<keyword evidence="1" id="KW-0732">Signal</keyword>
<evidence type="ECO:0000313" key="3">
    <source>
        <dbReference type="Proteomes" id="UP000616885"/>
    </source>
</evidence>
<dbReference type="EMBL" id="JADCTT010000006">
    <property type="protein sequence ID" value="KAF9751211.1"/>
    <property type="molecule type" value="Genomic_DNA"/>
</dbReference>
<reference evidence="2" key="1">
    <citation type="submission" date="2020-10" db="EMBL/GenBank/DDBJ databases">
        <title>High-Quality Genome Resource of Clonostachys rosea strain S41 by Oxford Nanopore Long-Read Sequencing.</title>
        <authorList>
            <person name="Wang H."/>
        </authorList>
    </citation>
    <scope>NUCLEOTIDE SEQUENCE</scope>
    <source>
        <strain evidence="2">S41</strain>
    </source>
</reference>
<comment type="caution">
    <text evidence="2">The sequence shown here is derived from an EMBL/GenBank/DDBJ whole genome shotgun (WGS) entry which is preliminary data.</text>
</comment>
<feature type="signal peptide" evidence="1">
    <location>
        <begin position="1"/>
        <end position="23"/>
    </location>
</feature>
<dbReference type="AlphaFoldDB" id="A0A8H7TNP9"/>
<name>A0A8H7TNP9_BIOOC</name>
<evidence type="ECO:0000256" key="1">
    <source>
        <dbReference type="SAM" id="SignalP"/>
    </source>
</evidence>
<accession>A0A8H7TNP9</accession>
<dbReference type="Proteomes" id="UP000616885">
    <property type="component" value="Unassembled WGS sequence"/>
</dbReference>
<sequence length="311" mass="34949">MVAIKNLSITSAVVLGLSVQVQAAPIANSDLATRSGADSDLDVRDPFLGRIVGSIFGGRKGRRDLEELTERDLADLEARDPFLGRLVGSIFGGRKGRRDLEELSKREIDQLEERSSKGRGSGLARHAISTAGRVGVAWAKNQRRDLAELSERDLDDLEERDLDDLETRDPFLGRIIGSVFGGRRGRRDLEELSERDIDELEERDLDLEARDPFLGRIIGSVFGGRRGRRDLEDELFSRDLELEERSSRGRGSGLARHAISTAGRVGVAWAKNQRRDLDDESLVARELENLDERDLEYLYTLYLRDMEDSEE</sequence>
<evidence type="ECO:0000313" key="2">
    <source>
        <dbReference type="EMBL" id="KAF9751211.1"/>
    </source>
</evidence>
<protein>
    <submittedName>
        <fullName evidence="2">Uncharacterized protein</fullName>
    </submittedName>
</protein>
<proteinExistence type="predicted"/>
<gene>
    <name evidence="2" type="ORF">IM811_015431</name>
</gene>
<organism evidence="2 3">
    <name type="scientific">Bionectria ochroleuca</name>
    <name type="common">Gliocladium roseum</name>
    <dbReference type="NCBI Taxonomy" id="29856"/>
    <lineage>
        <taxon>Eukaryota</taxon>
        <taxon>Fungi</taxon>
        <taxon>Dikarya</taxon>
        <taxon>Ascomycota</taxon>
        <taxon>Pezizomycotina</taxon>
        <taxon>Sordariomycetes</taxon>
        <taxon>Hypocreomycetidae</taxon>
        <taxon>Hypocreales</taxon>
        <taxon>Bionectriaceae</taxon>
        <taxon>Clonostachys</taxon>
    </lineage>
</organism>
<feature type="chain" id="PRO_5034501508" evidence="1">
    <location>
        <begin position="24"/>
        <end position="311"/>
    </location>
</feature>